<dbReference type="EMBL" id="JBHSEC010000020">
    <property type="protein sequence ID" value="MFC4411400.1"/>
    <property type="molecule type" value="Genomic_DNA"/>
</dbReference>
<dbReference type="Proteomes" id="UP001595817">
    <property type="component" value="Unassembled WGS sequence"/>
</dbReference>
<comment type="caution">
    <text evidence="2">The sequence shown here is derived from an EMBL/GenBank/DDBJ whole genome shotgun (WGS) entry which is preliminary data.</text>
</comment>
<organism evidence="2 3">
    <name type="scientific">Chungangia koreensis</name>
    <dbReference type="NCBI Taxonomy" id="752657"/>
    <lineage>
        <taxon>Bacteria</taxon>
        <taxon>Bacillati</taxon>
        <taxon>Bacillota</taxon>
        <taxon>Bacilli</taxon>
        <taxon>Lactobacillales</taxon>
        <taxon>Chungangia</taxon>
    </lineage>
</organism>
<evidence type="ECO:0000256" key="1">
    <source>
        <dbReference type="SAM" id="MobiDB-lite"/>
    </source>
</evidence>
<evidence type="ECO:0000313" key="2">
    <source>
        <dbReference type="EMBL" id="MFC4411400.1"/>
    </source>
</evidence>
<sequence>MGLFSQDYTSNTREPILFPEPPKALSTKDLSFLTDMLDWNLLAAKKMRAMSKQCKMPDLKKEFEAAEQMHAKHYDKLLQFMKDNAGGAQS</sequence>
<dbReference type="RefSeq" id="WP_378156318.1">
    <property type="nucleotide sequence ID" value="NZ_JBHSEC010000020.1"/>
</dbReference>
<proteinExistence type="predicted"/>
<evidence type="ECO:0008006" key="4">
    <source>
        <dbReference type="Google" id="ProtNLM"/>
    </source>
</evidence>
<feature type="compositionally biased region" description="Polar residues" evidence="1">
    <location>
        <begin position="1"/>
        <end position="13"/>
    </location>
</feature>
<protein>
    <recommendedName>
        <fullName evidence="4">Ferritin-like domain-containing protein</fullName>
    </recommendedName>
</protein>
<evidence type="ECO:0000313" key="3">
    <source>
        <dbReference type="Proteomes" id="UP001595817"/>
    </source>
</evidence>
<accession>A0ABV8X8U0</accession>
<feature type="region of interest" description="Disordered" evidence="1">
    <location>
        <begin position="1"/>
        <end position="20"/>
    </location>
</feature>
<keyword evidence="3" id="KW-1185">Reference proteome</keyword>
<reference evidence="3" key="1">
    <citation type="journal article" date="2019" name="Int. J. Syst. Evol. Microbiol.">
        <title>The Global Catalogue of Microorganisms (GCM) 10K type strain sequencing project: providing services to taxonomists for standard genome sequencing and annotation.</title>
        <authorList>
            <consortium name="The Broad Institute Genomics Platform"/>
            <consortium name="The Broad Institute Genome Sequencing Center for Infectious Disease"/>
            <person name="Wu L."/>
            <person name="Ma J."/>
        </authorList>
    </citation>
    <scope>NUCLEOTIDE SEQUENCE [LARGE SCALE GENOMIC DNA]</scope>
    <source>
        <strain evidence="3">CCUG 59778</strain>
    </source>
</reference>
<gene>
    <name evidence="2" type="ORF">ACFOZY_13305</name>
</gene>
<name>A0ABV8X8U0_9LACT</name>